<comment type="caution">
    <text evidence="4">The sequence shown here is derived from an EMBL/GenBank/DDBJ whole genome shotgun (WGS) entry which is preliminary data.</text>
</comment>
<gene>
    <name evidence="4" type="ORF">SLS62_009181</name>
</gene>
<evidence type="ECO:0000256" key="2">
    <source>
        <dbReference type="SAM" id="Phobius"/>
    </source>
</evidence>
<feature type="transmembrane region" description="Helical" evidence="2">
    <location>
        <begin position="186"/>
        <end position="206"/>
    </location>
</feature>
<feature type="domain" description="DUF7702" evidence="3">
    <location>
        <begin position="4"/>
        <end position="249"/>
    </location>
</feature>
<feature type="transmembrane region" description="Helical" evidence="2">
    <location>
        <begin position="68"/>
        <end position="93"/>
    </location>
</feature>
<dbReference type="EMBL" id="JAKJXP020000093">
    <property type="protein sequence ID" value="KAK7747126.1"/>
    <property type="molecule type" value="Genomic_DNA"/>
</dbReference>
<dbReference type="AlphaFoldDB" id="A0AAN9YK73"/>
<reference evidence="4 5" key="1">
    <citation type="submission" date="2024-02" db="EMBL/GenBank/DDBJ databases">
        <title>De novo assembly and annotation of 12 fungi associated with fruit tree decline syndrome in Ontario, Canada.</title>
        <authorList>
            <person name="Sulman M."/>
            <person name="Ellouze W."/>
            <person name="Ilyukhin E."/>
        </authorList>
    </citation>
    <scope>NUCLEOTIDE SEQUENCE [LARGE SCALE GENOMIC DNA]</scope>
    <source>
        <strain evidence="4 5">M11/M66-122</strain>
    </source>
</reference>
<evidence type="ECO:0000313" key="5">
    <source>
        <dbReference type="Proteomes" id="UP001320420"/>
    </source>
</evidence>
<feature type="region of interest" description="Disordered" evidence="1">
    <location>
        <begin position="256"/>
        <end position="308"/>
    </location>
</feature>
<proteinExistence type="predicted"/>
<feature type="transmembrane region" description="Helical" evidence="2">
    <location>
        <begin position="226"/>
        <end position="247"/>
    </location>
</feature>
<keyword evidence="2" id="KW-0472">Membrane</keyword>
<evidence type="ECO:0000259" key="3">
    <source>
        <dbReference type="Pfam" id="PF24800"/>
    </source>
</evidence>
<dbReference type="Proteomes" id="UP001320420">
    <property type="component" value="Unassembled WGS sequence"/>
</dbReference>
<name>A0AAN9YK73_9PEZI</name>
<keyword evidence="5" id="KW-1185">Reference proteome</keyword>
<feature type="compositionally biased region" description="Low complexity" evidence="1">
    <location>
        <begin position="289"/>
        <end position="308"/>
    </location>
</feature>
<accession>A0AAN9YK73</accession>
<dbReference type="PANTHER" id="PTHR42109:SF2">
    <property type="entry name" value="INTEGRAL MEMBRANE PROTEIN"/>
    <property type="match status" value="1"/>
</dbReference>
<feature type="transmembrane region" description="Helical" evidence="2">
    <location>
        <begin position="153"/>
        <end position="174"/>
    </location>
</feature>
<dbReference type="PANTHER" id="PTHR42109">
    <property type="entry name" value="UNPLACED GENOMIC SCAFFOLD UM_SCAF_CONTIG_1.265, WHOLE GENOME SHOTGUN SEQUENCE"/>
    <property type="match status" value="1"/>
</dbReference>
<feature type="transmembrane region" description="Helical" evidence="2">
    <location>
        <begin position="12"/>
        <end position="30"/>
    </location>
</feature>
<dbReference type="Pfam" id="PF24800">
    <property type="entry name" value="DUF7702"/>
    <property type="match status" value="1"/>
</dbReference>
<keyword evidence="2" id="KW-1133">Transmembrane helix</keyword>
<feature type="transmembrane region" description="Helical" evidence="2">
    <location>
        <begin position="42"/>
        <end position="62"/>
    </location>
</feature>
<evidence type="ECO:0000256" key="1">
    <source>
        <dbReference type="SAM" id="MobiDB-lite"/>
    </source>
</evidence>
<feature type="transmembrane region" description="Helical" evidence="2">
    <location>
        <begin position="114"/>
        <end position="133"/>
    </location>
</feature>
<protein>
    <recommendedName>
        <fullName evidence="3">DUF7702 domain-containing protein</fullName>
    </recommendedName>
</protein>
<sequence>MVVLTEKSDIAIAEIVYYTPALGIAIWLSIRHGFRRSSGWIYLLIFSLVRIIGGSLQIAATATTPPNMSLYIGAATLQTIGLTPLMLTLLGLLGRVLESIRRADPSLPLSTVHLRLVQLVLTVALVLGSLGGRQAGKNYSATGVYAPTTLSRAGTAITIVAYVLIAAAAAFTALHRAQAEPGEPRLLLAVGLALPLVLVRLMYAAVSTFANSGAFSMLNGDVNVRLGMAVVMEMLVMAVVESIGLTVQKQHPSAFSAHATAEHGPLRQADPDEEDTGYYPMEEPPQYKAAAAAAGPRRPRVGVLGRFR</sequence>
<dbReference type="InterPro" id="IPR056119">
    <property type="entry name" value="DUF7702"/>
</dbReference>
<keyword evidence="2" id="KW-0812">Transmembrane</keyword>
<evidence type="ECO:0000313" key="4">
    <source>
        <dbReference type="EMBL" id="KAK7747126.1"/>
    </source>
</evidence>
<organism evidence="4 5">
    <name type="scientific">Diatrype stigma</name>
    <dbReference type="NCBI Taxonomy" id="117547"/>
    <lineage>
        <taxon>Eukaryota</taxon>
        <taxon>Fungi</taxon>
        <taxon>Dikarya</taxon>
        <taxon>Ascomycota</taxon>
        <taxon>Pezizomycotina</taxon>
        <taxon>Sordariomycetes</taxon>
        <taxon>Xylariomycetidae</taxon>
        <taxon>Xylariales</taxon>
        <taxon>Diatrypaceae</taxon>
        <taxon>Diatrype</taxon>
    </lineage>
</organism>